<organism evidence="3">
    <name type="scientific">Strombidinopsis acuminata</name>
    <dbReference type="NCBI Taxonomy" id="141414"/>
    <lineage>
        <taxon>Eukaryota</taxon>
        <taxon>Sar</taxon>
        <taxon>Alveolata</taxon>
        <taxon>Ciliophora</taxon>
        <taxon>Intramacronucleata</taxon>
        <taxon>Spirotrichea</taxon>
        <taxon>Choreotrichia</taxon>
        <taxon>Choreotrichida</taxon>
        <taxon>Strombidinopsidae</taxon>
        <taxon>Strombidinopsis</taxon>
    </lineage>
</organism>
<dbReference type="EMBL" id="HBIQ01082248">
    <property type="protein sequence ID" value="CAE0584315.1"/>
    <property type="molecule type" value="Transcribed_RNA"/>
</dbReference>
<sequence>MVVDLLWSKACCDCHSEVSQSEQDRLVVATVLCDDPRTMLPVDHSRPTLPTLTRRKKALGLAMAALASCVALGVFAVHELKRERMGGLKNFMVLSKVDCNDKDMRILTDGETNPCESIDEKTRDMQKQLEELKKQQEELKQAAYLAAFQAKIERGECTGGLGNCNATKCCNSPHNQCYTQIPGGYAQCRQTCTTGGPDPTHWDSQPWECKTLGDRTPGDNSCTDIGEDCSKSQCCNDGGLQCYEKNKTFGSCKVDCVAGAPDMSDPDPKPWTCTALGMRSVSTQGWVRGECAKHGENCGKTKCCSEPGMQCYAQSDAGAEVFWGLCQEECNPGVDPRKPWEKAWSCHEIGTRTPTAPVKGSKLEKWALEPGACSYNDENCKDTKCCLGVDVQCYEKNKDYATCRRWCEPGEVDARNETWSCKPLSTRSWGKATVGWPSLFCFSLSRAAGYEVGIIKAQYDKQIGIFACDETAVLCSDEGGITLAPGVTSMHVEPAEITTSQDGTAGNAKLFVNVWRAIMKDGRFWNHAWTIKVDPDAVIMPPRMRKHMATYTGQNVFVVNCNKFSNSPNFPMMYGAMEIFSNKAMETYFHKGETCVTDMGSMLPKWGEDFYMTRCMDHIGVGRVGDWFSLGDQLCMGANCKDPRSASYHPFKDLGSWMQCHDDAVATDR</sequence>
<reference evidence="3" key="1">
    <citation type="submission" date="2021-01" db="EMBL/GenBank/DDBJ databases">
        <authorList>
            <person name="Corre E."/>
            <person name="Pelletier E."/>
            <person name="Niang G."/>
            <person name="Scheremetjew M."/>
            <person name="Finn R."/>
            <person name="Kale V."/>
            <person name="Holt S."/>
            <person name="Cochrane G."/>
            <person name="Meng A."/>
            <person name="Brown T."/>
            <person name="Cohen L."/>
        </authorList>
    </citation>
    <scope>NUCLEOTIDE SEQUENCE</scope>
    <source>
        <strain evidence="3">SPMC142</strain>
    </source>
</reference>
<keyword evidence="2" id="KW-1133">Transmembrane helix</keyword>
<evidence type="ECO:0000256" key="2">
    <source>
        <dbReference type="SAM" id="Phobius"/>
    </source>
</evidence>
<accession>A0A7S3WYD2</accession>
<keyword evidence="2" id="KW-0812">Transmembrane</keyword>
<dbReference type="AlphaFoldDB" id="A0A7S3WYD2"/>
<evidence type="ECO:0000313" key="3">
    <source>
        <dbReference type="EMBL" id="CAE0584315.1"/>
    </source>
</evidence>
<evidence type="ECO:0000256" key="1">
    <source>
        <dbReference type="SAM" id="Coils"/>
    </source>
</evidence>
<gene>
    <name evidence="3" type="ORF">SACU0126_LOCUS26273</name>
</gene>
<feature type="coiled-coil region" evidence="1">
    <location>
        <begin position="115"/>
        <end position="145"/>
    </location>
</feature>
<keyword evidence="2" id="KW-0472">Membrane</keyword>
<keyword evidence="1" id="KW-0175">Coiled coil</keyword>
<protein>
    <submittedName>
        <fullName evidence="3">Uncharacterized protein</fullName>
    </submittedName>
</protein>
<proteinExistence type="predicted"/>
<feature type="transmembrane region" description="Helical" evidence="2">
    <location>
        <begin position="58"/>
        <end position="77"/>
    </location>
</feature>
<name>A0A7S3WYD2_9SPIT</name>